<keyword evidence="2" id="KW-0732">Signal</keyword>
<feature type="compositionally biased region" description="Acidic residues" evidence="1">
    <location>
        <begin position="101"/>
        <end position="114"/>
    </location>
</feature>
<organism evidence="4 5">
    <name type="scientific">Streptomyces ruber</name>
    <dbReference type="NCBI Taxonomy" id="83378"/>
    <lineage>
        <taxon>Bacteria</taxon>
        <taxon>Bacillati</taxon>
        <taxon>Actinomycetota</taxon>
        <taxon>Actinomycetes</taxon>
        <taxon>Kitasatosporales</taxon>
        <taxon>Streptomycetaceae</taxon>
        <taxon>Streptomyces</taxon>
    </lineage>
</organism>
<evidence type="ECO:0000313" key="4">
    <source>
        <dbReference type="EMBL" id="GGQ62023.1"/>
    </source>
</evidence>
<sequence length="258" mass="27199">MRAFRTSLRPATRTRLRTGLFAGAAALAALSLTACQDGTGVQDEGASQPAVTASEKPAGGSGSTDTGMTQAKDSDKNTASDTNANTSTNVESKPNVKPDTDSDAAEGATEEDPYAPENRDICNSSNTQVTVQEVSRPLNHMLVTVTNKGDKLCDLPYYPWVRFGQMQWAPQIAEYTKPQAVVTLAPGESGYAGVMLASADGSGENPEKADKVSIGFQDLNGEGSGPATTVNLPGDGVYFDSTLRVTYWQQSIEDALYS</sequence>
<proteinExistence type="predicted"/>
<feature type="region of interest" description="Disordered" evidence="1">
    <location>
        <begin position="39"/>
        <end position="124"/>
    </location>
</feature>
<reference evidence="4" key="2">
    <citation type="submission" date="2020-09" db="EMBL/GenBank/DDBJ databases">
        <authorList>
            <person name="Sun Q."/>
            <person name="Ohkuma M."/>
        </authorList>
    </citation>
    <scope>NUCLEOTIDE SEQUENCE</scope>
    <source>
        <strain evidence="4">JCM 3131</strain>
    </source>
</reference>
<evidence type="ECO:0000256" key="1">
    <source>
        <dbReference type="SAM" id="MobiDB-lite"/>
    </source>
</evidence>
<feature type="chain" id="PRO_5038602694" description="DUF4232 domain-containing protein" evidence="2">
    <location>
        <begin position="35"/>
        <end position="258"/>
    </location>
</feature>
<feature type="compositionally biased region" description="Low complexity" evidence="1">
    <location>
        <begin position="79"/>
        <end position="89"/>
    </location>
</feature>
<accession>A0A918ERS1</accession>
<evidence type="ECO:0000256" key="2">
    <source>
        <dbReference type="SAM" id="SignalP"/>
    </source>
</evidence>
<dbReference type="PROSITE" id="PS51257">
    <property type="entry name" value="PROKAR_LIPOPROTEIN"/>
    <property type="match status" value="1"/>
</dbReference>
<evidence type="ECO:0000259" key="3">
    <source>
        <dbReference type="Pfam" id="PF14016"/>
    </source>
</evidence>
<keyword evidence="5" id="KW-1185">Reference proteome</keyword>
<dbReference type="InterPro" id="IPR025326">
    <property type="entry name" value="DUF4232"/>
</dbReference>
<dbReference type="EMBL" id="BMQK01000007">
    <property type="protein sequence ID" value="GGQ62023.1"/>
    <property type="molecule type" value="Genomic_DNA"/>
</dbReference>
<dbReference type="Pfam" id="PF14016">
    <property type="entry name" value="DUF4232"/>
    <property type="match status" value="1"/>
</dbReference>
<feature type="domain" description="DUF4232" evidence="3">
    <location>
        <begin position="122"/>
        <end position="249"/>
    </location>
</feature>
<reference evidence="4" key="1">
    <citation type="journal article" date="2014" name="Int. J. Syst. Evol. Microbiol.">
        <title>Complete genome sequence of Corynebacterium casei LMG S-19264T (=DSM 44701T), isolated from a smear-ripened cheese.</title>
        <authorList>
            <consortium name="US DOE Joint Genome Institute (JGI-PGF)"/>
            <person name="Walter F."/>
            <person name="Albersmeier A."/>
            <person name="Kalinowski J."/>
            <person name="Ruckert C."/>
        </authorList>
    </citation>
    <scope>NUCLEOTIDE SEQUENCE</scope>
    <source>
        <strain evidence="4">JCM 3131</strain>
    </source>
</reference>
<protein>
    <recommendedName>
        <fullName evidence="3">DUF4232 domain-containing protein</fullName>
    </recommendedName>
</protein>
<comment type="caution">
    <text evidence="4">The sequence shown here is derived from an EMBL/GenBank/DDBJ whole genome shotgun (WGS) entry which is preliminary data.</text>
</comment>
<evidence type="ECO:0000313" key="5">
    <source>
        <dbReference type="Proteomes" id="UP000620156"/>
    </source>
</evidence>
<dbReference type="RefSeq" id="WP_189217756.1">
    <property type="nucleotide sequence ID" value="NZ_BMQK01000007.1"/>
</dbReference>
<feature type="signal peptide" evidence="2">
    <location>
        <begin position="1"/>
        <end position="34"/>
    </location>
</feature>
<name>A0A918ERS1_9ACTN</name>
<dbReference type="Proteomes" id="UP000620156">
    <property type="component" value="Unassembled WGS sequence"/>
</dbReference>
<gene>
    <name evidence="4" type="ORF">GCM10010145_34870</name>
</gene>
<dbReference type="AlphaFoldDB" id="A0A918ERS1"/>